<accession>A0A917KNP3</accession>
<name>A0A917KNP3_9ACTN</name>
<feature type="region of interest" description="Disordered" evidence="1">
    <location>
        <begin position="1"/>
        <end position="23"/>
    </location>
</feature>
<organism evidence="2 3">
    <name type="scientific">Streptomyces lacrimifluminis</name>
    <dbReference type="NCBI Taxonomy" id="1500077"/>
    <lineage>
        <taxon>Bacteria</taxon>
        <taxon>Bacillati</taxon>
        <taxon>Actinomycetota</taxon>
        <taxon>Actinomycetes</taxon>
        <taxon>Kitasatosporales</taxon>
        <taxon>Streptomycetaceae</taxon>
        <taxon>Streptomyces</taxon>
    </lineage>
</organism>
<evidence type="ECO:0000256" key="1">
    <source>
        <dbReference type="SAM" id="MobiDB-lite"/>
    </source>
</evidence>
<reference evidence="2" key="2">
    <citation type="submission" date="2020-09" db="EMBL/GenBank/DDBJ databases">
        <authorList>
            <person name="Sun Q."/>
            <person name="Zhou Y."/>
        </authorList>
    </citation>
    <scope>NUCLEOTIDE SEQUENCE</scope>
    <source>
        <strain evidence="2">CGMCC 4.7272</strain>
    </source>
</reference>
<evidence type="ECO:0000313" key="2">
    <source>
        <dbReference type="EMBL" id="GGJ22749.1"/>
    </source>
</evidence>
<keyword evidence="3" id="KW-1185">Reference proteome</keyword>
<dbReference type="AlphaFoldDB" id="A0A917KNP3"/>
<evidence type="ECO:0000313" key="3">
    <source>
        <dbReference type="Proteomes" id="UP000625682"/>
    </source>
</evidence>
<dbReference type="EMBL" id="BMMU01000004">
    <property type="protein sequence ID" value="GGJ22749.1"/>
    <property type="molecule type" value="Genomic_DNA"/>
</dbReference>
<proteinExistence type="predicted"/>
<evidence type="ECO:0008006" key="4">
    <source>
        <dbReference type="Google" id="ProtNLM"/>
    </source>
</evidence>
<dbReference type="RefSeq" id="WP_189146812.1">
    <property type="nucleotide sequence ID" value="NZ_BAABER010000001.1"/>
</dbReference>
<protein>
    <recommendedName>
        <fullName evidence="4">DUF927 domain-containing protein</fullName>
    </recommendedName>
</protein>
<comment type="caution">
    <text evidence="2">The sequence shown here is derived from an EMBL/GenBank/DDBJ whole genome shotgun (WGS) entry which is preliminary data.</text>
</comment>
<sequence>MTTSDTAADTANEAPTDDDGEEQQYDYSDLAATVALFDKVENEEARQNLIYSIALWVIPLGDIKLRIYKNALVTAKAVKPADWNDAVKEARAALSAAARAERDDMFDGLPEAPPAPYYTDGEGLHFNGHFGPVHLANFVPMITEEITRYTGSETQKLFTIKVASSVNGAEGTVQVTKAGLKGARDWAYDAIGGRAIIHPCSRDEAHVVAAAQYLSLGMVEERTTYAFTGWAEIDGRRVFLTSTGALGADGMDETTAVDLGTEKLNRYALPAPDKEQAVGAVKASLALFDLGPDKVMAPQLCATYRAPLPLQPETTLWTFGGTGAFKSHIAALCAQHFGPELTVRGFPTGWQSTANAIEGIAFQLANVLMVVDDYVPQAAATKTDLAKLNEKVERLVRGSANSAGRSRMRVDGTVRPELYPRAQVVCTGEDVPPGQSLQARTNLVEIVKDDVTSERLTPAQKTGDEGVYAQAMAGYVQWLAARYEDGEDWPGDLKAELGKVRDVLATELNGHARAPEAVAGLLLGMRWFLRYAQEIGAVSEEEKEELYKRCRTALLDGSAVQSAETKAMSAEAIYLIAIRTALTSGRAYLADLNSDGVPPRTEATRWGWTQDDMDRLSARGEKIGWLSGTDVYLDPGAAYTVAVAQADRMRTPLQTSRGRVHKALLAAELLPSADPGHLTTKVSAGGARPRVLHLKSEALTRWS</sequence>
<gene>
    <name evidence="2" type="ORF">GCM10012282_19010</name>
</gene>
<dbReference type="Proteomes" id="UP000625682">
    <property type="component" value="Unassembled WGS sequence"/>
</dbReference>
<reference evidence="2" key="1">
    <citation type="journal article" date="2014" name="Int. J. Syst. Evol. Microbiol.">
        <title>Complete genome sequence of Corynebacterium casei LMG S-19264T (=DSM 44701T), isolated from a smear-ripened cheese.</title>
        <authorList>
            <consortium name="US DOE Joint Genome Institute (JGI-PGF)"/>
            <person name="Walter F."/>
            <person name="Albersmeier A."/>
            <person name="Kalinowski J."/>
            <person name="Ruckert C."/>
        </authorList>
    </citation>
    <scope>NUCLEOTIDE SEQUENCE</scope>
    <source>
        <strain evidence="2">CGMCC 4.7272</strain>
    </source>
</reference>